<evidence type="ECO:0000259" key="2">
    <source>
        <dbReference type="Pfam" id="PF08450"/>
    </source>
</evidence>
<sequence>MVQLLFFLLSVIFSGVNKHVTVNAIELPPRSVFVDPFQFSVLGANATFRESTFQGPFFNPTATDPPFFQIFDIAFLDVIGEQPTINEVAFNAPFAFAHEAPIYVAETEEVFFASNDGGPLGNSDINHNNQVGKISMKAVEDALSGVLTGTAVNVPITELDLPDTVQMTNGGTGTYKSNLILAAEGRGELPSSIVLVNPKPPHNATVLLDNYYGRQFNSLDDIKVHPSGKFYFTDAPFGFLKAVRPPPMMVNQVYVFDPDTRVVRVAATDFDKPNGIAFTADGKTAYVQPFVLIVCSTDSGASQHSLGDDQTRPATIYAFDVDPKSSVLQNRRVFVYDDAGIPDGLQVDSEGRVYAGCGDGVHVWNNNGDLLGKIFIGNVTANFVFAGDGRLVMLSETKIFVAHIAAKGNPPPFP</sequence>
<name>A0A2A9NII1_9AGAR</name>
<organism evidence="3 4">
    <name type="scientific">Amanita thiersii Skay4041</name>
    <dbReference type="NCBI Taxonomy" id="703135"/>
    <lineage>
        <taxon>Eukaryota</taxon>
        <taxon>Fungi</taxon>
        <taxon>Dikarya</taxon>
        <taxon>Basidiomycota</taxon>
        <taxon>Agaricomycotina</taxon>
        <taxon>Agaricomycetes</taxon>
        <taxon>Agaricomycetidae</taxon>
        <taxon>Agaricales</taxon>
        <taxon>Pluteineae</taxon>
        <taxon>Amanitaceae</taxon>
        <taxon>Amanita</taxon>
    </lineage>
</organism>
<evidence type="ECO:0000313" key="4">
    <source>
        <dbReference type="Proteomes" id="UP000242287"/>
    </source>
</evidence>
<accession>A0A2A9NII1</accession>
<evidence type="ECO:0000313" key="3">
    <source>
        <dbReference type="EMBL" id="PFH47566.1"/>
    </source>
</evidence>
<reference evidence="3 4" key="1">
    <citation type="submission" date="2014-02" db="EMBL/GenBank/DDBJ databases">
        <title>Transposable element dynamics among asymbiotic and ectomycorrhizal Amanita fungi.</title>
        <authorList>
            <consortium name="DOE Joint Genome Institute"/>
            <person name="Hess J."/>
            <person name="Skrede I."/>
            <person name="Wolfe B."/>
            <person name="LaButti K."/>
            <person name="Ohm R.A."/>
            <person name="Grigoriev I.V."/>
            <person name="Pringle A."/>
        </authorList>
    </citation>
    <scope>NUCLEOTIDE SEQUENCE [LARGE SCALE GENOMIC DNA]</scope>
    <source>
        <strain evidence="3 4">SKay4041</strain>
    </source>
</reference>
<proteinExistence type="predicted"/>
<dbReference type="InterPro" id="IPR013658">
    <property type="entry name" value="SGL"/>
</dbReference>
<keyword evidence="1" id="KW-0732">Signal</keyword>
<dbReference type="PANTHER" id="PTHR47064">
    <property type="entry name" value="PUTATIVE (AFU_ORTHOLOGUE AFUA_1G08990)-RELATED"/>
    <property type="match status" value="1"/>
</dbReference>
<keyword evidence="4" id="KW-1185">Reference proteome</keyword>
<dbReference type="InterPro" id="IPR011042">
    <property type="entry name" value="6-blade_b-propeller_TolB-like"/>
</dbReference>
<dbReference type="Pfam" id="PF08450">
    <property type="entry name" value="SGL"/>
    <property type="match status" value="1"/>
</dbReference>
<dbReference type="InterPro" id="IPR052988">
    <property type="entry name" value="Oryzine_lactonohydrolase"/>
</dbReference>
<dbReference type="Proteomes" id="UP000242287">
    <property type="component" value="Unassembled WGS sequence"/>
</dbReference>
<dbReference type="AlphaFoldDB" id="A0A2A9NII1"/>
<dbReference type="PANTHER" id="PTHR47064:SF2">
    <property type="entry name" value="SMP-30_GLUCONOLACTONASE_LRE-LIKE REGION DOMAIN-CONTAINING PROTEIN-RELATED"/>
    <property type="match status" value="1"/>
</dbReference>
<gene>
    <name evidence="3" type="ORF">AMATHDRAFT_50207</name>
</gene>
<dbReference type="OrthoDB" id="423498at2759"/>
<feature type="domain" description="SMP-30/Gluconolactonase/LRE-like region" evidence="2">
    <location>
        <begin position="194"/>
        <end position="390"/>
    </location>
</feature>
<dbReference type="SUPFAM" id="SSF63829">
    <property type="entry name" value="Calcium-dependent phosphotriesterase"/>
    <property type="match status" value="1"/>
</dbReference>
<dbReference type="Gene3D" id="2.120.10.30">
    <property type="entry name" value="TolB, C-terminal domain"/>
    <property type="match status" value="1"/>
</dbReference>
<feature type="chain" id="PRO_5011998730" description="SMP-30/Gluconolactonase/LRE-like region domain-containing protein" evidence="1">
    <location>
        <begin position="19"/>
        <end position="414"/>
    </location>
</feature>
<feature type="signal peptide" evidence="1">
    <location>
        <begin position="1"/>
        <end position="18"/>
    </location>
</feature>
<evidence type="ECO:0000256" key="1">
    <source>
        <dbReference type="SAM" id="SignalP"/>
    </source>
</evidence>
<dbReference type="STRING" id="703135.A0A2A9NII1"/>
<dbReference type="EMBL" id="KZ302104">
    <property type="protein sequence ID" value="PFH47566.1"/>
    <property type="molecule type" value="Genomic_DNA"/>
</dbReference>
<protein>
    <recommendedName>
        <fullName evidence="2">SMP-30/Gluconolactonase/LRE-like region domain-containing protein</fullName>
    </recommendedName>
</protein>